<dbReference type="Pfam" id="PF17387">
    <property type="entry name" value="Glyco_hydro_59M"/>
    <property type="match status" value="1"/>
</dbReference>
<dbReference type="PANTHER" id="PTHR15172">
    <property type="entry name" value="GALACTOCEREBROSIDASE"/>
    <property type="match status" value="1"/>
</dbReference>
<dbReference type="EMBL" id="JACVVK020000001">
    <property type="protein sequence ID" value="KAK7508504.1"/>
    <property type="molecule type" value="Genomic_DNA"/>
</dbReference>
<sequence length="574" mass="63484">MQACHASDLILLDDTVGLGRTFDGVGGLSAGGISKLLMDYKEPQRTDILNYLFKPGFGASLHVLKVEIGGDAQAADATEASHMHNSSDLNYNRGFEWWLMKEAKSRNPDIKLYGLPWDFPGWVGNGTGNPYSDTSRLANYILKWVLGAKTHHGLDIDYVGIWNEKPYNISYMKILRKMLDDNGFEKTRIVAADGIDWTIMNDVMRDAELDSVVDVLGIHYPGTESPAAAVELGKPLWSSEDYSTYDNDAGGGCWARILNQNYVADAAFLALLPFFYAHTCQFSAPGWSYLRHGYGVGKLDGGGSIVSLVSPGASDLTIVIETMSQEHSKCIRPTLPSYNVTKQNITLQLMGSFVDVQELQVWYTKLQANSDVMNDSSNAPYFMAQQGVFEVVSVSDWEKHLRQTVLEMPIPWCPTTANLNATMNVIGNYKWADIYIRTEIMMVPVNGSDGVYIAARINSTGCQTYLARGLFFFLFPNDQLFLLTKDIAGNEIIKGGRNTALIDKTDNMLDLLVYKGYVSGKVNKGLLFNVSIPPDTPANGFVGLGTDSYGYADFEYFDISDPSNPTLYFSPESD</sequence>
<dbReference type="InterPro" id="IPR035394">
    <property type="entry name" value="Glyco_hydro_59_dom"/>
</dbReference>
<keyword evidence="3" id="KW-0443">Lipid metabolism</keyword>
<proteinExistence type="predicted"/>
<evidence type="ECO:0000256" key="2">
    <source>
        <dbReference type="ARBA" id="ARBA00022801"/>
    </source>
</evidence>
<keyword evidence="5" id="KW-0325">Glycoprotein</keyword>
<evidence type="ECO:0000313" key="12">
    <source>
        <dbReference type="Proteomes" id="UP001519460"/>
    </source>
</evidence>
<dbReference type="PRINTS" id="PR00850">
    <property type="entry name" value="GLHYDRLASE59"/>
</dbReference>
<feature type="active site" description="Nucleophile" evidence="7">
    <location>
        <position position="240"/>
    </location>
</feature>
<keyword evidence="12" id="KW-1185">Reference proteome</keyword>
<dbReference type="GO" id="GO:0016798">
    <property type="term" value="F:hydrolase activity, acting on glycosyl bonds"/>
    <property type="evidence" value="ECO:0007669"/>
    <property type="project" value="UniProtKB-KW"/>
</dbReference>
<organism evidence="11 12">
    <name type="scientific">Batillaria attramentaria</name>
    <dbReference type="NCBI Taxonomy" id="370345"/>
    <lineage>
        <taxon>Eukaryota</taxon>
        <taxon>Metazoa</taxon>
        <taxon>Spiralia</taxon>
        <taxon>Lophotrochozoa</taxon>
        <taxon>Mollusca</taxon>
        <taxon>Gastropoda</taxon>
        <taxon>Caenogastropoda</taxon>
        <taxon>Sorbeoconcha</taxon>
        <taxon>Cerithioidea</taxon>
        <taxon>Batillariidae</taxon>
        <taxon>Batillaria</taxon>
    </lineage>
</organism>
<feature type="domain" description="Glycosyl hydrolase family 59 C-terminal lectin" evidence="10">
    <location>
        <begin position="385"/>
        <end position="560"/>
    </location>
</feature>
<dbReference type="Gene3D" id="3.20.20.80">
    <property type="entry name" value="Glycosidases"/>
    <property type="match status" value="1"/>
</dbReference>
<dbReference type="GO" id="GO:0006629">
    <property type="term" value="P:lipid metabolic process"/>
    <property type="evidence" value="ECO:0007669"/>
    <property type="project" value="UniProtKB-KW"/>
</dbReference>
<dbReference type="InterPro" id="IPR013780">
    <property type="entry name" value="Glyco_hydro_b"/>
</dbReference>
<evidence type="ECO:0000256" key="7">
    <source>
        <dbReference type="PIRSR" id="PIRSR601286-50"/>
    </source>
</evidence>
<dbReference type="Pfam" id="PF21708">
    <property type="entry name" value="Glyco_hydro_59_C"/>
    <property type="match status" value="1"/>
</dbReference>
<keyword evidence="4" id="KW-1015">Disulfide bond</keyword>
<dbReference type="InterPro" id="IPR017853">
    <property type="entry name" value="GH"/>
</dbReference>
<name>A0ABD0M9I5_9CAEN</name>
<gene>
    <name evidence="11" type="ORF">BaRGS_00000070</name>
</gene>
<evidence type="ECO:0000256" key="3">
    <source>
        <dbReference type="ARBA" id="ARBA00023098"/>
    </source>
</evidence>
<feature type="domain" description="Glycosyl hydrolase family 59 central" evidence="9">
    <location>
        <begin position="291"/>
        <end position="371"/>
    </location>
</feature>
<evidence type="ECO:0000256" key="4">
    <source>
        <dbReference type="ARBA" id="ARBA00023157"/>
    </source>
</evidence>
<evidence type="ECO:0000259" key="10">
    <source>
        <dbReference type="Pfam" id="PF21708"/>
    </source>
</evidence>
<evidence type="ECO:0008006" key="13">
    <source>
        <dbReference type="Google" id="ProtNLM"/>
    </source>
</evidence>
<evidence type="ECO:0000256" key="5">
    <source>
        <dbReference type="ARBA" id="ARBA00023180"/>
    </source>
</evidence>
<dbReference type="SUPFAM" id="SSF51445">
    <property type="entry name" value="(Trans)glycosidases"/>
    <property type="match status" value="1"/>
</dbReference>
<keyword evidence="1" id="KW-0732">Signal</keyword>
<keyword evidence="6" id="KW-0326">Glycosidase</keyword>
<dbReference type="InterPro" id="IPR049162">
    <property type="entry name" value="GH59_C"/>
</dbReference>
<evidence type="ECO:0000313" key="11">
    <source>
        <dbReference type="EMBL" id="KAK7508504.1"/>
    </source>
</evidence>
<dbReference type="Proteomes" id="UP001519460">
    <property type="component" value="Unassembled WGS sequence"/>
</dbReference>
<evidence type="ECO:0000259" key="8">
    <source>
        <dbReference type="Pfam" id="PF02057"/>
    </source>
</evidence>
<evidence type="ECO:0000256" key="6">
    <source>
        <dbReference type="ARBA" id="ARBA00023295"/>
    </source>
</evidence>
<dbReference type="AlphaFoldDB" id="A0ABD0M9I5"/>
<evidence type="ECO:0000259" key="9">
    <source>
        <dbReference type="Pfam" id="PF17387"/>
    </source>
</evidence>
<feature type="domain" description="Glycosyl hydrolase family 59 catalytic" evidence="8">
    <location>
        <begin position="22"/>
        <end position="266"/>
    </location>
</feature>
<comment type="caution">
    <text evidence="11">The sequence shown here is derived from an EMBL/GenBank/DDBJ whole genome shotgun (WGS) entry which is preliminary data.</text>
</comment>
<dbReference type="InterPro" id="IPR001286">
    <property type="entry name" value="Glyco_hydro_59"/>
</dbReference>
<evidence type="ECO:0000256" key="1">
    <source>
        <dbReference type="ARBA" id="ARBA00022729"/>
    </source>
</evidence>
<dbReference type="InterPro" id="IPR049161">
    <property type="entry name" value="GH59_cat"/>
</dbReference>
<feature type="active site" description="Proton donor/acceptor" evidence="7">
    <location>
        <position position="164"/>
    </location>
</feature>
<dbReference type="PANTHER" id="PTHR15172:SF1">
    <property type="entry name" value="GALACTOCEREBROSIDASE"/>
    <property type="match status" value="1"/>
</dbReference>
<accession>A0ABD0M9I5</accession>
<keyword evidence="2" id="KW-0378">Hydrolase</keyword>
<reference evidence="11 12" key="1">
    <citation type="journal article" date="2023" name="Sci. Data">
        <title>Genome assembly of the Korean intertidal mud-creeper Batillaria attramentaria.</title>
        <authorList>
            <person name="Patra A.K."/>
            <person name="Ho P.T."/>
            <person name="Jun S."/>
            <person name="Lee S.J."/>
            <person name="Kim Y."/>
            <person name="Won Y.J."/>
        </authorList>
    </citation>
    <scope>NUCLEOTIDE SEQUENCE [LARGE SCALE GENOMIC DNA]</scope>
    <source>
        <strain evidence="11">Wonlab-2016</strain>
    </source>
</reference>
<protein>
    <recommendedName>
        <fullName evidence="13">Galactosylceramidase</fullName>
    </recommendedName>
</protein>
<dbReference type="Gene3D" id="2.60.40.1180">
    <property type="entry name" value="Golgi alpha-mannosidase II"/>
    <property type="match status" value="1"/>
</dbReference>
<dbReference type="Pfam" id="PF02057">
    <property type="entry name" value="Glyco_hydro_59"/>
    <property type="match status" value="1"/>
</dbReference>